<evidence type="ECO:0000256" key="1">
    <source>
        <dbReference type="SAM" id="Phobius"/>
    </source>
</evidence>
<feature type="transmembrane region" description="Helical" evidence="1">
    <location>
        <begin position="351"/>
        <end position="370"/>
    </location>
</feature>
<reference evidence="2" key="1">
    <citation type="submission" date="2020-05" db="EMBL/GenBank/DDBJ databases">
        <authorList>
            <person name="Chiriac C."/>
            <person name="Salcher M."/>
            <person name="Ghai R."/>
            <person name="Kavagutti S V."/>
        </authorList>
    </citation>
    <scope>NUCLEOTIDE SEQUENCE</scope>
</reference>
<feature type="transmembrane region" description="Helical" evidence="1">
    <location>
        <begin position="112"/>
        <end position="133"/>
    </location>
</feature>
<keyword evidence="1" id="KW-0812">Transmembrane</keyword>
<sequence length="458" mass="49135">MERISIAAAIAYVCVLGWAMTAMSYDMWGALVAAPIIVVITVPLVRRIFAGEHAALFPFAVAGLLAKFGGSLIRYYVSYVSYSGWADSNDYSLHGSKLAGAVRSGSASPFTLIPGGLGTTFIDHLTGLVYTVFGASRLAGFFVFTWMGYWGAVFFLRAALVAVPGLSVKRYAGLIFLAPSMIYWPTAIGKEAWLFMSLGLASYGGAHILAGRASWWSFFLTSLGMGGTILARPHFAAIWVAGLVAALFVGLLTGSGGRGLQSRLFAGVLALVALIALVLIGSVTLKFLNPQSSEGGSVQVTDRISAIFKTATTQTSQGHSSFVPVAINGPQDWPEAVLRTLSRPLLNEARSLAELIPAVESTLLLLWAIFNIRRFANIPRMILKSSYVFFALAVLFMFGLAFARISNLGILTRERSLVLPLLLLMWCLPPLPRREVERPPLWTAAEAAEAAVAVDAST</sequence>
<name>A0A6J7FKD3_9ZZZZ</name>
<protein>
    <submittedName>
        <fullName evidence="2">Unannotated protein</fullName>
    </submittedName>
</protein>
<feature type="transmembrane region" description="Helical" evidence="1">
    <location>
        <begin position="56"/>
        <end position="77"/>
    </location>
</feature>
<feature type="transmembrane region" description="Helical" evidence="1">
    <location>
        <begin position="382"/>
        <end position="403"/>
    </location>
</feature>
<feature type="transmembrane region" description="Helical" evidence="1">
    <location>
        <begin position="235"/>
        <end position="252"/>
    </location>
</feature>
<organism evidence="2">
    <name type="scientific">freshwater metagenome</name>
    <dbReference type="NCBI Taxonomy" id="449393"/>
    <lineage>
        <taxon>unclassified sequences</taxon>
        <taxon>metagenomes</taxon>
        <taxon>ecological metagenomes</taxon>
    </lineage>
</organism>
<keyword evidence="1" id="KW-1133">Transmembrane helix</keyword>
<feature type="transmembrane region" description="Helical" evidence="1">
    <location>
        <begin position="264"/>
        <end position="285"/>
    </location>
</feature>
<accession>A0A6J7FKD3</accession>
<dbReference type="EMBL" id="CAFBLP010000143">
    <property type="protein sequence ID" value="CAB4895857.1"/>
    <property type="molecule type" value="Genomic_DNA"/>
</dbReference>
<keyword evidence="1" id="KW-0472">Membrane</keyword>
<feature type="transmembrane region" description="Helical" evidence="1">
    <location>
        <begin position="140"/>
        <end position="162"/>
    </location>
</feature>
<feature type="transmembrane region" description="Helical" evidence="1">
    <location>
        <begin position="168"/>
        <end position="186"/>
    </location>
</feature>
<feature type="transmembrane region" description="Helical" evidence="1">
    <location>
        <begin position="193"/>
        <end position="215"/>
    </location>
</feature>
<evidence type="ECO:0000313" key="2">
    <source>
        <dbReference type="EMBL" id="CAB4895857.1"/>
    </source>
</evidence>
<dbReference type="AlphaFoldDB" id="A0A6J7FKD3"/>
<feature type="transmembrane region" description="Helical" evidence="1">
    <location>
        <begin position="29"/>
        <end position="49"/>
    </location>
</feature>
<gene>
    <name evidence="2" type="ORF">UFOPK3376_03152</name>
</gene>
<proteinExistence type="predicted"/>